<dbReference type="PROSITE" id="PS50011">
    <property type="entry name" value="PROTEIN_KINASE_DOM"/>
    <property type="match status" value="1"/>
</dbReference>
<evidence type="ECO:0000256" key="1">
    <source>
        <dbReference type="ARBA" id="ARBA00022679"/>
    </source>
</evidence>
<feature type="region of interest" description="Disordered" evidence="5">
    <location>
        <begin position="880"/>
        <end position="899"/>
    </location>
</feature>
<dbReference type="SMART" id="SM00220">
    <property type="entry name" value="S_TKc"/>
    <property type="match status" value="1"/>
</dbReference>
<reference evidence="7" key="2">
    <citation type="submission" date="2010-07" db="EMBL/GenBank/DDBJ databases">
        <authorList>
            <consortium name="The Broad Institute Genome Sequencing Platform"/>
            <consortium name="Broad Institute Genome Sequencing Center for Infectious Disease"/>
            <person name="Ma L.-J."/>
            <person name="Dead R."/>
            <person name="Young S."/>
            <person name="Zeng Q."/>
            <person name="Koehrsen M."/>
            <person name="Alvarado L."/>
            <person name="Berlin A."/>
            <person name="Chapman S.B."/>
            <person name="Chen Z."/>
            <person name="Freedman E."/>
            <person name="Gellesch M."/>
            <person name="Goldberg J."/>
            <person name="Griggs A."/>
            <person name="Gujja S."/>
            <person name="Heilman E.R."/>
            <person name="Heiman D."/>
            <person name="Hepburn T."/>
            <person name="Howarth C."/>
            <person name="Jen D."/>
            <person name="Larson L."/>
            <person name="Mehta T."/>
            <person name="Neiman D."/>
            <person name="Pearson M."/>
            <person name="Roberts A."/>
            <person name="Saif S."/>
            <person name="Shea T."/>
            <person name="Shenoy N."/>
            <person name="Sisk P."/>
            <person name="Stolte C."/>
            <person name="Sykes S."/>
            <person name="Walk T."/>
            <person name="White J."/>
            <person name="Yandava C."/>
            <person name="Haas B."/>
            <person name="Nusbaum C."/>
            <person name="Birren B."/>
        </authorList>
    </citation>
    <scope>NUCLEOTIDE SEQUENCE</scope>
    <source>
        <strain evidence="7">R3-111a-1</strain>
    </source>
</reference>
<dbReference type="InterPro" id="IPR051681">
    <property type="entry name" value="Ser/Thr_Kinases-Pseudokinases"/>
</dbReference>
<dbReference type="InterPro" id="IPR000719">
    <property type="entry name" value="Prot_kinase_dom"/>
</dbReference>
<evidence type="ECO:0000313" key="9">
    <source>
        <dbReference type="Proteomes" id="UP000006039"/>
    </source>
</evidence>
<name>J3P066_GAET3</name>
<dbReference type="CDD" id="cd00180">
    <property type="entry name" value="PKc"/>
    <property type="match status" value="1"/>
</dbReference>
<evidence type="ECO:0000256" key="4">
    <source>
        <dbReference type="ARBA" id="ARBA00022840"/>
    </source>
</evidence>
<reference evidence="8" key="4">
    <citation type="journal article" date="2015" name="G3 (Bethesda)">
        <title>Genome sequences of three phytopathogenic species of the Magnaporthaceae family of fungi.</title>
        <authorList>
            <person name="Okagaki L.H."/>
            <person name="Nunes C.C."/>
            <person name="Sailsbery J."/>
            <person name="Clay B."/>
            <person name="Brown D."/>
            <person name="John T."/>
            <person name="Oh Y."/>
            <person name="Young N."/>
            <person name="Fitzgerald M."/>
            <person name="Haas B.J."/>
            <person name="Zeng Q."/>
            <person name="Young S."/>
            <person name="Adiconis X."/>
            <person name="Fan L."/>
            <person name="Levin J.Z."/>
            <person name="Mitchell T.K."/>
            <person name="Okubara P.A."/>
            <person name="Farman M.L."/>
            <person name="Kohn L.M."/>
            <person name="Birren B."/>
            <person name="Ma L.-J."/>
            <person name="Dean R.A."/>
        </authorList>
    </citation>
    <scope>NUCLEOTIDE SEQUENCE</scope>
    <source>
        <strain evidence="8">R3-111a-1</strain>
    </source>
</reference>
<evidence type="ECO:0000256" key="2">
    <source>
        <dbReference type="ARBA" id="ARBA00022741"/>
    </source>
</evidence>
<organism evidence="7">
    <name type="scientific">Gaeumannomyces tritici (strain R3-111a-1)</name>
    <name type="common">Wheat and barley take-all root rot fungus</name>
    <name type="synonym">Gaeumannomyces graminis var. tritici</name>
    <dbReference type="NCBI Taxonomy" id="644352"/>
    <lineage>
        <taxon>Eukaryota</taxon>
        <taxon>Fungi</taxon>
        <taxon>Dikarya</taxon>
        <taxon>Ascomycota</taxon>
        <taxon>Pezizomycotina</taxon>
        <taxon>Sordariomycetes</taxon>
        <taxon>Sordariomycetidae</taxon>
        <taxon>Magnaporthales</taxon>
        <taxon>Magnaporthaceae</taxon>
        <taxon>Gaeumannomyces</taxon>
    </lineage>
</organism>
<dbReference type="Gene3D" id="1.25.40.10">
    <property type="entry name" value="Tetratricopeptide repeat domain"/>
    <property type="match status" value="1"/>
</dbReference>
<dbReference type="HOGENOM" id="CLU_272855_0_0_1"/>
<dbReference type="PANTHER" id="PTHR44329:SF288">
    <property type="entry name" value="MITOGEN-ACTIVATED PROTEIN KINASE KINASE KINASE 20"/>
    <property type="match status" value="1"/>
</dbReference>
<gene>
    <name evidence="8" type="primary">20347371</name>
    <name evidence="7" type="ORF">GGTG_06913</name>
</gene>
<dbReference type="RefSeq" id="XP_009222999.1">
    <property type="nucleotide sequence ID" value="XM_009224735.1"/>
</dbReference>
<keyword evidence="7" id="KW-0723">Serine/threonine-protein kinase</keyword>
<dbReference type="VEuPathDB" id="FungiDB:GGTG_06913"/>
<feature type="compositionally biased region" description="Pro residues" evidence="5">
    <location>
        <begin position="835"/>
        <end position="846"/>
    </location>
</feature>
<dbReference type="SUPFAM" id="SSF48452">
    <property type="entry name" value="TPR-like"/>
    <property type="match status" value="1"/>
</dbReference>
<reference evidence="9" key="1">
    <citation type="submission" date="2010-07" db="EMBL/GenBank/DDBJ databases">
        <title>The genome sequence of Gaeumannomyces graminis var. tritici strain R3-111a-1.</title>
        <authorList>
            <consortium name="The Broad Institute Genome Sequencing Platform"/>
            <person name="Ma L.-J."/>
            <person name="Dead R."/>
            <person name="Young S."/>
            <person name="Zeng Q."/>
            <person name="Koehrsen M."/>
            <person name="Alvarado L."/>
            <person name="Berlin A."/>
            <person name="Chapman S.B."/>
            <person name="Chen Z."/>
            <person name="Freedman E."/>
            <person name="Gellesch M."/>
            <person name="Goldberg J."/>
            <person name="Griggs A."/>
            <person name="Gujja S."/>
            <person name="Heilman E.R."/>
            <person name="Heiman D."/>
            <person name="Hepburn T."/>
            <person name="Howarth C."/>
            <person name="Jen D."/>
            <person name="Larson L."/>
            <person name="Mehta T."/>
            <person name="Neiman D."/>
            <person name="Pearson M."/>
            <person name="Roberts A."/>
            <person name="Saif S."/>
            <person name="Shea T."/>
            <person name="Shenoy N."/>
            <person name="Sisk P."/>
            <person name="Stolte C."/>
            <person name="Sykes S."/>
            <person name="Walk T."/>
            <person name="White J."/>
            <person name="Yandava C."/>
            <person name="Haas B."/>
            <person name="Nusbaum C."/>
            <person name="Birren B."/>
        </authorList>
    </citation>
    <scope>NUCLEOTIDE SEQUENCE [LARGE SCALE GENOMIC DNA]</scope>
    <source>
        <strain evidence="9">R3-111a-1</strain>
    </source>
</reference>
<sequence>MSMSMSGLNRRRQAPPQAFESTPATLPDDPEDIRAKSKKDEAGEGKYTLLSCLACAQHCRVDLTGFSWVNAQGTLGRGGQGVVAQTRASLDTVFAFKRRRPPGQGRSARDHAFREICSEIMALGHEDLRRHENIVQLIAISWEIENVTDWKFKRDVVIWPVMILEKAELGDLGHFLRGKGVETELATRLRICAGIASALAVVHRNGIIHGDIKPGNALVFAGGVVKLSDFGFSALASDKLFDLGGTYPWRAPELTFLDGATHEEAKLTDLYSFGMLCLWVIFRNKLAKMGEEAIPPSPVRRSSSSLLGGLSSALSRFSTGRSSTVAPASPDLEHLKLSNTPDKLTNKMPELARDLVEGLLMEGLPKDKVRDLRELFARLLSFTPSSRTSQDTATDFGQISQSLLDISSNDETKPIKSIDAPQKGNPPTPGAFPRAKEFQVSNSLESLCHADFRVRKHIFDCLLLQYKEAKDDDGTKAMAAVQLAFCKEVGFGAVKHSATANAYGKVGRIEAIQLQNMIDATRTRQEPFNARLRALCASGIIQPIHYGTDFRSVADPDVLEEMQKSREAEIEWMETTLGKTHPAILNLKWSLTTLLMESESQLGPIKYLHKMMQELNADPKRGPMHRDSLITRVYFCVSLDRLMDPSTAETVLAYSKKTHDILVDHELRDHVVFLQLSMQISRLLDIMGRSQESVRFFEAAEAGTYKKFGAEHANTVMLLDNKTDRLMREGKPADALANLEDISKRLDGLVDGEDTVKPYLRRKNAAIFAKAGHFKEALALVEDDMAAMRAHSVPEGHPAYLQGSMMKASMLLSLGRFEEAADSVRSVVRLLQDFPWPPPPPPPRPPGDSGGRGGGVPNSAAGSPAEELAELLGRSEIVTPGEGASDLEGLDPEGPSFNPDIFPGPPEYLVAKAVLAMALYAWAHQLTAAEIVIDEPVVALGDAAYEEAALLSRRADTILNELIQAIGKKLEGDAGIVTARATATQSDADPTEAICRTSSAVLGAMDMGFAPLVEMVAALGMRNARGGLHYDKALAAARRMKLGRIGNILAEHRLLCADGEPAADAPAMFGDAAELMDWVAGRWTGTYLYEDGGLRKDPTGRKTLTLTASPAAISARAGSGEGGDDADDGGWDADVEGTSRDDMGNWVIKGRAWVGGKIALRIFHEGGNKEEGWEYTGHANPVRRAYGGYWGMRKATREASGGTFLFCKFK</sequence>
<keyword evidence="2" id="KW-0547">Nucleotide-binding</keyword>
<dbReference type="eggNOG" id="KOG0580">
    <property type="taxonomic scope" value="Eukaryota"/>
</dbReference>
<dbReference type="Gene3D" id="1.10.510.10">
    <property type="entry name" value="Transferase(Phosphotransferase) domain 1"/>
    <property type="match status" value="1"/>
</dbReference>
<dbReference type="AlphaFoldDB" id="J3P066"/>
<dbReference type="OrthoDB" id="5986190at2759"/>
<dbReference type="GeneID" id="20347371"/>
<keyword evidence="3 7" id="KW-0418">Kinase</keyword>
<dbReference type="PANTHER" id="PTHR44329">
    <property type="entry name" value="SERINE/THREONINE-PROTEIN KINASE TNNI3K-RELATED"/>
    <property type="match status" value="1"/>
</dbReference>
<evidence type="ECO:0000256" key="3">
    <source>
        <dbReference type="ARBA" id="ARBA00022777"/>
    </source>
</evidence>
<keyword evidence="4" id="KW-0067">ATP-binding</keyword>
<dbReference type="Pfam" id="PF00069">
    <property type="entry name" value="Pkinase"/>
    <property type="match status" value="1"/>
</dbReference>
<evidence type="ECO:0000313" key="7">
    <source>
        <dbReference type="EMBL" id="EJT76999.1"/>
    </source>
</evidence>
<keyword evidence="9" id="KW-1185">Reference proteome</keyword>
<dbReference type="EnsemblFungi" id="EJT76999">
    <property type="protein sequence ID" value="EJT76999"/>
    <property type="gene ID" value="GGTG_06913"/>
</dbReference>
<dbReference type="Proteomes" id="UP000006039">
    <property type="component" value="Unassembled WGS sequence"/>
</dbReference>
<dbReference type="InterPro" id="IPR011990">
    <property type="entry name" value="TPR-like_helical_dom_sf"/>
</dbReference>
<dbReference type="STRING" id="644352.J3P066"/>
<evidence type="ECO:0000259" key="6">
    <source>
        <dbReference type="PROSITE" id="PS50011"/>
    </source>
</evidence>
<dbReference type="InterPro" id="IPR011009">
    <property type="entry name" value="Kinase-like_dom_sf"/>
</dbReference>
<dbReference type="GO" id="GO:0004674">
    <property type="term" value="F:protein serine/threonine kinase activity"/>
    <property type="evidence" value="ECO:0007669"/>
    <property type="project" value="UniProtKB-KW"/>
</dbReference>
<protein>
    <submittedName>
        <fullName evidence="7">Serine/threonine protein kinase</fullName>
    </submittedName>
</protein>
<feature type="region of interest" description="Disordered" evidence="5">
    <location>
        <begin position="832"/>
        <end position="865"/>
    </location>
</feature>
<dbReference type="SUPFAM" id="SSF56112">
    <property type="entry name" value="Protein kinase-like (PK-like)"/>
    <property type="match status" value="1"/>
</dbReference>
<accession>J3P066</accession>
<evidence type="ECO:0000313" key="8">
    <source>
        <dbReference type="EnsemblFungi" id="EJT76999"/>
    </source>
</evidence>
<keyword evidence="1" id="KW-0808">Transferase</keyword>
<feature type="domain" description="Protein kinase" evidence="6">
    <location>
        <begin position="69"/>
        <end position="404"/>
    </location>
</feature>
<reference evidence="7" key="3">
    <citation type="submission" date="2010-09" db="EMBL/GenBank/DDBJ databases">
        <title>Annotation of Gaeumannomyces graminis var. tritici R3-111a-1.</title>
        <authorList>
            <consortium name="The Broad Institute Genome Sequencing Platform"/>
            <person name="Ma L.-J."/>
            <person name="Dead R."/>
            <person name="Young S.K."/>
            <person name="Zeng Q."/>
            <person name="Gargeya S."/>
            <person name="Fitzgerald M."/>
            <person name="Haas B."/>
            <person name="Abouelleil A."/>
            <person name="Alvarado L."/>
            <person name="Arachchi H.M."/>
            <person name="Berlin A."/>
            <person name="Brown A."/>
            <person name="Chapman S.B."/>
            <person name="Chen Z."/>
            <person name="Dunbar C."/>
            <person name="Freedman E."/>
            <person name="Gearin G."/>
            <person name="Gellesch M."/>
            <person name="Goldberg J."/>
            <person name="Griggs A."/>
            <person name="Gujja S."/>
            <person name="Heiman D."/>
            <person name="Howarth C."/>
            <person name="Larson L."/>
            <person name="Lui A."/>
            <person name="MacDonald P.J.P."/>
            <person name="Mehta T."/>
            <person name="Montmayeur A."/>
            <person name="Murphy C."/>
            <person name="Neiman D."/>
            <person name="Pearson M."/>
            <person name="Priest M."/>
            <person name="Roberts A."/>
            <person name="Saif S."/>
            <person name="Shea T."/>
            <person name="Shenoy N."/>
            <person name="Sisk P."/>
            <person name="Stolte C."/>
            <person name="Sykes S."/>
            <person name="Yandava C."/>
            <person name="Wortman J."/>
            <person name="Nusbaum C."/>
            <person name="Birren B."/>
        </authorList>
    </citation>
    <scope>NUCLEOTIDE SEQUENCE</scope>
    <source>
        <strain evidence="7">R3-111a-1</strain>
    </source>
</reference>
<reference evidence="8" key="5">
    <citation type="submission" date="2018-04" db="UniProtKB">
        <authorList>
            <consortium name="EnsemblFungi"/>
        </authorList>
    </citation>
    <scope>IDENTIFICATION</scope>
    <source>
        <strain evidence="8">R3-111a-1</strain>
    </source>
</reference>
<dbReference type="GO" id="GO:0005524">
    <property type="term" value="F:ATP binding"/>
    <property type="evidence" value="ECO:0007669"/>
    <property type="project" value="UniProtKB-KW"/>
</dbReference>
<evidence type="ECO:0000256" key="5">
    <source>
        <dbReference type="SAM" id="MobiDB-lite"/>
    </source>
</evidence>
<feature type="region of interest" description="Disordered" evidence="5">
    <location>
        <begin position="1"/>
        <end position="40"/>
    </location>
</feature>
<dbReference type="EMBL" id="GL385397">
    <property type="protein sequence ID" value="EJT76999.1"/>
    <property type="molecule type" value="Genomic_DNA"/>
</dbReference>
<proteinExistence type="predicted"/>